<dbReference type="Pfam" id="PF13413">
    <property type="entry name" value="HTH_25"/>
    <property type="match status" value="1"/>
</dbReference>
<dbReference type="PANTHER" id="PTHR34475:SF1">
    <property type="entry name" value="CYTOSKELETON PROTEIN RODZ"/>
    <property type="match status" value="1"/>
</dbReference>
<dbReference type="Gene3D" id="1.10.260.40">
    <property type="entry name" value="lambda repressor-like DNA-binding domains"/>
    <property type="match status" value="1"/>
</dbReference>
<evidence type="ECO:0000313" key="3">
    <source>
        <dbReference type="EMBL" id="GGB76238.1"/>
    </source>
</evidence>
<dbReference type="Proteomes" id="UP000628854">
    <property type="component" value="Unassembled WGS sequence"/>
</dbReference>
<keyword evidence="4" id="KW-1185">Reference proteome</keyword>
<name>A0ABQ1JS81_9PROT</name>
<dbReference type="InterPro" id="IPR010982">
    <property type="entry name" value="Lambda_DNA-bd_dom_sf"/>
</dbReference>
<keyword evidence="2" id="KW-0472">Membrane</keyword>
<proteinExistence type="predicted"/>
<keyword evidence="2" id="KW-1133">Transmembrane helix</keyword>
<organism evidence="3 4">
    <name type="scientific">Henriciella pelagia</name>
    <dbReference type="NCBI Taxonomy" id="1977912"/>
    <lineage>
        <taxon>Bacteria</taxon>
        <taxon>Pseudomonadati</taxon>
        <taxon>Pseudomonadota</taxon>
        <taxon>Alphaproteobacteria</taxon>
        <taxon>Hyphomonadales</taxon>
        <taxon>Hyphomonadaceae</taxon>
        <taxon>Henriciella</taxon>
    </lineage>
</organism>
<feature type="region of interest" description="Disordered" evidence="1">
    <location>
        <begin position="1"/>
        <end position="47"/>
    </location>
</feature>
<evidence type="ECO:0000256" key="2">
    <source>
        <dbReference type="SAM" id="Phobius"/>
    </source>
</evidence>
<dbReference type="PANTHER" id="PTHR34475">
    <property type="match status" value="1"/>
</dbReference>
<dbReference type="EMBL" id="BMKF01000002">
    <property type="protein sequence ID" value="GGB76238.1"/>
    <property type="molecule type" value="Genomic_DNA"/>
</dbReference>
<feature type="transmembrane region" description="Helical" evidence="2">
    <location>
        <begin position="152"/>
        <end position="173"/>
    </location>
</feature>
<accession>A0ABQ1JS81</accession>
<reference evidence="4" key="1">
    <citation type="journal article" date="2019" name="Int. J. Syst. Evol. Microbiol.">
        <title>The Global Catalogue of Microorganisms (GCM) 10K type strain sequencing project: providing services to taxonomists for standard genome sequencing and annotation.</title>
        <authorList>
            <consortium name="The Broad Institute Genomics Platform"/>
            <consortium name="The Broad Institute Genome Sequencing Center for Infectious Disease"/>
            <person name="Wu L."/>
            <person name="Ma J."/>
        </authorList>
    </citation>
    <scope>NUCLEOTIDE SEQUENCE [LARGE SCALE GENOMIC DNA]</scope>
    <source>
        <strain evidence="4">CGMCC 1.15928</strain>
    </source>
</reference>
<gene>
    <name evidence="3" type="ORF">GCM10011503_26230</name>
</gene>
<dbReference type="InterPro" id="IPR001387">
    <property type="entry name" value="Cro/C1-type_HTH"/>
</dbReference>
<dbReference type="SUPFAM" id="SSF47413">
    <property type="entry name" value="lambda repressor-like DNA-binding domains"/>
    <property type="match status" value="1"/>
</dbReference>
<evidence type="ECO:0000256" key="1">
    <source>
        <dbReference type="SAM" id="MobiDB-lite"/>
    </source>
</evidence>
<evidence type="ECO:0008006" key="5">
    <source>
        <dbReference type="Google" id="ProtNLM"/>
    </source>
</evidence>
<evidence type="ECO:0000313" key="4">
    <source>
        <dbReference type="Proteomes" id="UP000628854"/>
    </source>
</evidence>
<protein>
    <recommendedName>
        <fullName evidence="5">Helix-turn-helix domain-containing protein</fullName>
    </recommendedName>
</protein>
<sequence length="315" mass="34558">MNGRYVMIHDDEHSSANAPEESGHDETETSPQPPLASEQQAESDEQREGTLIEAFTAGGRLRAAREARGKSLDDMAKELLINRRVLESLEQTIQPPDYDMRRTRIVARSYANVLGIPADTILADFPMEEEQDLATAIPKSSVTVSERSRRRFLIPALGASALVVAISASAVLLTPKKVFERRTAPSVAERVVAVNTAQESLFSREPVATTVNEERELSIVALKNAWIEVRGADGTIFRSRTMGRGEIYYPRVGADWTVTVQDGSAFEWRLDDIPVGRLSETAEPIYSASIDEAATFAREQAGAELAATTNAQPSR</sequence>
<dbReference type="InterPro" id="IPR050400">
    <property type="entry name" value="Bact_Cytoskel_RodZ"/>
</dbReference>
<keyword evidence="2" id="KW-0812">Transmembrane</keyword>
<comment type="caution">
    <text evidence="3">The sequence shown here is derived from an EMBL/GenBank/DDBJ whole genome shotgun (WGS) entry which is preliminary data.</text>
</comment>
<dbReference type="CDD" id="cd00093">
    <property type="entry name" value="HTH_XRE"/>
    <property type="match status" value="1"/>
</dbReference>